<evidence type="ECO:0000259" key="1">
    <source>
        <dbReference type="Pfam" id="PF01902"/>
    </source>
</evidence>
<dbReference type="Gene3D" id="3.40.50.620">
    <property type="entry name" value="HUPs"/>
    <property type="match status" value="1"/>
</dbReference>
<dbReference type="SUPFAM" id="SSF52402">
    <property type="entry name" value="Adenine nucleotide alpha hydrolases-like"/>
    <property type="match status" value="1"/>
</dbReference>
<dbReference type="AlphaFoldDB" id="A0AA37W129"/>
<evidence type="ECO:0000313" key="2">
    <source>
        <dbReference type="EMBL" id="GLP95817.1"/>
    </source>
</evidence>
<proteinExistence type="predicted"/>
<protein>
    <submittedName>
        <fullName evidence="2">ATPase</fullName>
    </submittedName>
</protein>
<dbReference type="Pfam" id="PF01902">
    <property type="entry name" value="Diphthami_syn_2"/>
    <property type="match status" value="1"/>
</dbReference>
<feature type="domain" description="Diphthamide synthase" evidence="1">
    <location>
        <begin position="8"/>
        <end position="206"/>
    </location>
</feature>
<gene>
    <name evidence="2" type="ORF">GCM10007895_11230</name>
</gene>
<dbReference type="Proteomes" id="UP001161422">
    <property type="component" value="Unassembled WGS sequence"/>
</dbReference>
<name>A0AA37W129_9GAMM</name>
<accession>A0AA37W129</accession>
<dbReference type="EMBL" id="BSNC01000003">
    <property type="protein sequence ID" value="GLP95817.1"/>
    <property type="molecule type" value="Genomic_DNA"/>
</dbReference>
<dbReference type="InterPro" id="IPR014729">
    <property type="entry name" value="Rossmann-like_a/b/a_fold"/>
</dbReference>
<evidence type="ECO:0000313" key="3">
    <source>
        <dbReference type="Proteomes" id="UP001161422"/>
    </source>
</evidence>
<dbReference type="InterPro" id="IPR002761">
    <property type="entry name" value="Diphthami_syn_dom"/>
</dbReference>
<comment type="caution">
    <text evidence="2">The sequence shown here is derived from an EMBL/GenBank/DDBJ whole genome shotgun (WGS) entry which is preliminary data.</text>
</comment>
<reference evidence="2" key="1">
    <citation type="journal article" date="2014" name="Int. J. Syst. Evol. Microbiol.">
        <title>Complete genome sequence of Corynebacterium casei LMG S-19264T (=DSM 44701T), isolated from a smear-ripened cheese.</title>
        <authorList>
            <consortium name="US DOE Joint Genome Institute (JGI-PGF)"/>
            <person name="Walter F."/>
            <person name="Albersmeier A."/>
            <person name="Kalinowski J."/>
            <person name="Ruckert C."/>
        </authorList>
    </citation>
    <scope>NUCLEOTIDE SEQUENCE</scope>
    <source>
        <strain evidence="2">NBRC 101628</strain>
    </source>
</reference>
<reference evidence="2" key="2">
    <citation type="submission" date="2023-01" db="EMBL/GenBank/DDBJ databases">
        <title>Draft genome sequence of Paraferrimonas sedimenticola strain NBRC 101628.</title>
        <authorList>
            <person name="Sun Q."/>
            <person name="Mori K."/>
        </authorList>
    </citation>
    <scope>NUCLEOTIDE SEQUENCE</scope>
    <source>
        <strain evidence="2">NBRC 101628</strain>
    </source>
</reference>
<dbReference type="RefSeq" id="WP_095506386.1">
    <property type="nucleotide sequence ID" value="NZ_BSNC01000003.1"/>
</dbReference>
<organism evidence="2 3">
    <name type="scientific">Paraferrimonas sedimenticola</name>
    <dbReference type="NCBI Taxonomy" id="375674"/>
    <lineage>
        <taxon>Bacteria</taxon>
        <taxon>Pseudomonadati</taxon>
        <taxon>Pseudomonadota</taxon>
        <taxon>Gammaproteobacteria</taxon>
        <taxon>Alteromonadales</taxon>
        <taxon>Ferrimonadaceae</taxon>
        <taxon>Paraferrimonas</taxon>
    </lineage>
</organism>
<sequence>MSVTRILLSWSSGKDSAYSLHKLVQDPKFDVVGLLTSFDERAQQVPIQGTPISAVRLQAKALGLPLVEVPMPKDANNQEYQAQLLSALSQSSLEFDGLAFGDLFLDGIVEFRRQLFEPAGYSCHFPLLGQAPATLAREIQAAGIKAFLVSTHHQHLSNDFCGREYDASLLNDLPEAACPCGERGEFHSFVYDSPQFAFPLRIRKGQQTILSYAYQKVKMQLQTFEVEA</sequence>
<dbReference type="Gene3D" id="3.90.1490.10">
    <property type="entry name" value="putative n-type atp pyrophosphatase, domain 2"/>
    <property type="match status" value="1"/>
</dbReference>
<keyword evidence="3" id="KW-1185">Reference proteome</keyword>